<feature type="repeat" description="TPR" evidence="10">
    <location>
        <begin position="368"/>
        <end position="401"/>
    </location>
</feature>
<keyword evidence="4" id="KW-1000">Mitochondrion outer membrane</keyword>
<dbReference type="PROSITE" id="PS50005">
    <property type="entry name" value="TPR"/>
    <property type="match status" value="7"/>
</dbReference>
<keyword evidence="8 12" id="KW-0472">Membrane</keyword>
<keyword evidence="7" id="KW-0496">Mitochondrion</keyword>
<dbReference type="PANTHER" id="PTHR46208:SF1">
    <property type="entry name" value="MITOCHONDRIAL IMPORT RECEPTOR SUBUNIT TOM70"/>
    <property type="match status" value="1"/>
</dbReference>
<feature type="repeat" description="TPR" evidence="10">
    <location>
        <begin position="139"/>
        <end position="172"/>
    </location>
</feature>
<dbReference type="GO" id="GO:0005741">
    <property type="term" value="C:mitochondrial outer membrane"/>
    <property type="evidence" value="ECO:0007669"/>
    <property type="project" value="UniProtKB-SubCell"/>
</dbReference>
<sequence length="604" mass="67221">MSTSNTLPATVPAPVPVSSTSSSSSGSNSLQKFLQDKDWKFYAAVASVTVLAGAGIYYLTSSSSSSSSSSAPETTKSKSKKKKKSNKKKSAAQKDAAASEGAAADSDSSVPKEGADDDVETMSAATIAKLSDKKRAEHAYTLKTRGNSQYAAKKWEEAIRLYSQAIAFTPDPVYYSNRAACYAIVGQFDKVIDDSTAALKLNPTYVKALGRRAHAYENTGKTQEALNDYTALCILDGFKNESFAQSMERTLKKLSDTKAKAILATREERLPSVTFISAYLDSFRKTAVPEVEAPNDEDGDHQFERAEYFISKRMYSEAFQAYQKAIELNTTHMAKALNMRGTFVFLMGDGKKALEDFNKSIEIDPTYVQTFIKRGSIYMEQGDAAKTFEEFDNAIKVNEKDPNIYYHRAQVYFITGEYELAIKDYLQSMELEPDFVFSHIQYGVAKYKLGEIEEAMNIFQKAMKDFPESGEVNNYYGELLLDQQKFSEAFERFDRAIKLSPVNPLPYINKALLVFQWKQDPTGAEKLCQQSLEADAECDVAIATLGQLYLQQGKLEKAIEYFDRSIALARTEQELTSALGFREAALAQVTFAQDYPTHAKNLGR</sequence>
<keyword evidence="5 10" id="KW-0802">TPR repeat</keyword>
<feature type="repeat" description="TPR" evidence="10">
    <location>
        <begin position="402"/>
        <end position="435"/>
    </location>
</feature>
<evidence type="ECO:0000256" key="7">
    <source>
        <dbReference type="ARBA" id="ARBA00023128"/>
    </source>
</evidence>
<evidence type="ECO:0000256" key="9">
    <source>
        <dbReference type="ARBA" id="ARBA00038030"/>
    </source>
</evidence>
<dbReference type="Gene3D" id="1.25.40.10">
    <property type="entry name" value="Tetratricopeptide repeat domain"/>
    <property type="match status" value="2"/>
</dbReference>
<evidence type="ECO:0000256" key="4">
    <source>
        <dbReference type="ARBA" id="ARBA00022787"/>
    </source>
</evidence>
<evidence type="ECO:0000256" key="11">
    <source>
        <dbReference type="SAM" id="MobiDB-lite"/>
    </source>
</evidence>
<protein>
    <submittedName>
        <fullName evidence="13">TOM (Translocase of outer membrane) complex component</fullName>
    </submittedName>
</protein>
<feature type="compositionally biased region" description="Basic residues" evidence="11">
    <location>
        <begin position="77"/>
        <end position="91"/>
    </location>
</feature>
<evidence type="ECO:0000313" key="14">
    <source>
        <dbReference type="Proteomes" id="UP000807716"/>
    </source>
</evidence>
<feature type="compositionally biased region" description="Low complexity" evidence="11">
    <location>
        <begin position="8"/>
        <end position="29"/>
    </location>
</feature>
<accession>A0A9P6U343</accession>
<feature type="region of interest" description="Disordered" evidence="11">
    <location>
        <begin position="60"/>
        <end position="119"/>
    </location>
</feature>
<proteinExistence type="inferred from homology"/>
<evidence type="ECO:0000256" key="6">
    <source>
        <dbReference type="ARBA" id="ARBA00022989"/>
    </source>
</evidence>
<dbReference type="OrthoDB" id="2942533at2759"/>
<evidence type="ECO:0000256" key="5">
    <source>
        <dbReference type="ARBA" id="ARBA00022803"/>
    </source>
</evidence>
<gene>
    <name evidence="13" type="primary">TOM70</name>
    <name evidence="13" type="ORF">DFQ27_004639</name>
</gene>
<keyword evidence="14" id="KW-1185">Reference proteome</keyword>
<feature type="repeat" description="TPR" evidence="10">
    <location>
        <begin position="539"/>
        <end position="572"/>
    </location>
</feature>
<name>A0A9P6U343_9FUNG</name>
<feature type="transmembrane region" description="Helical" evidence="12">
    <location>
        <begin position="41"/>
        <end position="60"/>
    </location>
</feature>
<evidence type="ECO:0000256" key="12">
    <source>
        <dbReference type="SAM" id="Phobius"/>
    </source>
</evidence>
<dbReference type="InterPro" id="IPR011990">
    <property type="entry name" value="TPR-like_helical_dom_sf"/>
</dbReference>
<evidence type="ECO:0000256" key="10">
    <source>
        <dbReference type="PROSITE-ProRule" id="PRU00339"/>
    </source>
</evidence>
<evidence type="ECO:0000256" key="8">
    <source>
        <dbReference type="ARBA" id="ARBA00023136"/>
    </source>
</evidence>
<dbReference type="InterPro" id="IPR019734">
    <property type="entry name" value="TPR_rpt"/>
</dbReference>
<evidence type="ECO:0000256" key="1">
    <source>
        <dbReference type="ARBA" id="ARBA00004572"/>
    </source>
</evidence>
<evidence type="ECO:0000256" key="2">
    <source>
        <dbReference type="ARBA" id="ARBA00022692"/>
    </source>
</evidence>
<dbReference type="GO" id="GO:0008320">
    <property type="term" value="F:protein transmembrane transporter activity"/>
    <property type="evidence" value="ECO:0007669"/>
    <property type="project" value="TreeGrafter"/>
</dbReference>
<reference evidence="13" key="1">
    <citation type="journal article" date="2020" name="Fungal Divers.">
        <title>Resolving the Mortierellaceae phylogeny through synthesis of multi-gene phylogenetics and phylogenomics.</title>
        <authorList>
            <person name="Vandepol N."/>
            <person name="Liber J."/>
            <person name="Desiro A."/>
            <person name="Na H."/>
            <person name="Kennedy M."/>
            <person name="Barry K."/>
            <person name="Grigoriev I.V."/>
            <person name="Miller A.N."/>
            <person name="O'Donnell K."/>
            <person name="Stajich J.E."/>
            <person name="Bonito G."/>
        </authorList>
    </citation>
    <scope>NUCLEOTIDE SEQUENCE</scope>
    <source>
        <strain evidence="13">BC1065</strain>
    </source>
</reference>
<comment type="similarity">
    <text evidence="9">Belongs to the Tom70 family.</text>
</comment>
<dbReference type="SUPFAM" id="SSF48452">
    <property type="entry name" value="TPR-like"/>
    <property type="match status" value="2"/>
</dbReference>
<dbReference type="SMART" id="SM00028">
    <property type="entry name" value="TPR"/>
    <property type="match status" value="10"/>
</dbReference>
<feature type="compositionally biased region" description="Low complexity" evidence="11">
    <location>
        <begin position="60"/>
        <end position="74"/>
    </location>
</feature>
<dbReference type="AlphaFoldDB" id="A0A9P6U343"/>
<keyword evidence="6 12" id="KW-1133">Transmembrane helix</keyword>
<dbReference type="PROSITE" id="PS50293">
    <property type="entry name" value="TPR_REGION"/>
    <property type="match status" value="1"/>
</dbReference>
<evidence type="ECO:0000313" key="13">
    <source>
        <dbReference type="EMBL" id="KAG0258442.1"/>
    </source>
</evidence>
<feature type="region of interest" description="Disordered" evidence="11">
    <location>
        <begin position="1"/>
        <end position="29"/>
    </location>
</feature>
<dbReference type="SUPFAM" id="SSF81901">
    <property type="entry name" value="HCP-like"/>
    <property type="match status" value="1"/>
</dbReference>
<dbReference type="Proteomes" id="UP000807716">
    <property type="component" value="Unassembled WGS sequence"/>
</dbReference>
<dbReference type="GO" id="GO:0030943">
    <property type="term" value="F:mitochondrion targeting sequence binding"/>
    <property type="evidence" value="ECO:0007669"/>
    <property type="project" value="TreeGrafter"/>
</dbReference>
<keyword evidence="2 12" id="KW-0812">Transmembrane</keyword>
<dbReference type="Pfam" id="PF14559">
    <property type="entry name" value="TPR_19"/>
    <property type="match status" value="1"/>
</dbReference>
<dbReference type="GO" id="GO:0030150">
    <property type="term" value="P:protein import into mitochondrial matrix"/>
    <property type="evidence" value="ECO:0007669"/>
    <property type="project" value="TreeGrafter"/>
</dbReference>
<feature type="compositionally biased region" description="Low complexity" evidence="11">
    <location>
        <begin position="93"/>
        <end position="109"/>
    </location>
</feature>
<dbReference type="Pfam" id="PF13432">
    <property type="entry name" value="TPR_16"/>
    <property type="match status" value="1"/>
</dbReference>
<comment type="caution">
    <text evidence="13">The sequence shown here is derived from an EMBL/GenBank/DDBJ whole genome shotgun (WGS) entry which is preliminary data.</text>
</comment>
<dbReference type="Pfam" id="PF00515">
    <property type="entry name" value="TPR_1"/>
    <property type="match status" value="1"/>
</dbReference>
<keyword evidence="3" id="KW-0677">Repeat</keyword>
<dbReference type="GO" id="GO:0045039">
    <property type="term" value="P:protein insertion into mitochondrial inner membrane"/>
    <property type="evidence" value="ECO:0007669"/>
    <property type="project" value="TreeGrafter"/>
</dbReference>
<dbReference type="EMBL" id="JAAAJB010000324">
    <property type="protein sequence ID" value="KAG0258442.1"/>
    <property type="molecule type" value="Genomic_DNA"/>
</dbReference>
<evidence type="ECO:0000256" key="3">
    <source>
        <dbReference type="ARBA" id="ARBA00022737"/>
    </source>
</evidence>
<organism evidence="13 14">
    <name type="scientific">Actinomortierella ambigua</name>
    <dbReference type="NCBI Taxonomy" id="1343610"/>
    <lineage>
        <taxon>Eukaryota</taxon>
        <taxon>Fungi</taxon>
        <taxon>Fungi incertae sedis</taxon>
        <taxon>Mucoromycota</taxon>
        <taxon>Mortierellomycotina</taxon>
        <taxon>Mortierellomycetes</taxon>
        <taxon>Mortierellales</taxon>
        <taxon>Mortierellaceae</taxon>
        <taxon>Actinomortierella</taxon>
    </lineage>
</organism>
<comment type="subcellular location">
    <subcellularLocation>
        <location evidence="1">Mitochondrion outer membrane</location>
        <topology evidence="1">Single-pass membrane protein</topology>
    </subcellularLocation>
</comment>
<feature type="repeat" description="TPR" evidence="10">
    <location>
        <begin position="334"/>
        <end position="367"/>
    </location>
</feature>
<feature type="repeat" description="TPR" evidence="10">
    <location>
        <begin position="470"/>
        <end position="503"/>
    </location>
</feature>
<dbReference type="PANTHER" id="PTHR46208">
    <property type="entry name" value="MITOCHONDRIAL IMPORT RECEPTOR SUBUNIT TOM70"/>
    <property type="match status" value="1"/>
</dbReference>
<feature type="repeat" description="TPR" evidence="10">
    <location>
        <begin position="436"/>
        <end position="469"/>
    </location>
</feature>